<protein>
    <recommendedName>
        <fullName evidence="7">DNA2/NAM7 helicase-like C-terminal domain-containing protein</fullName>
    </recommendedName>
</protein>
<dbReference type="InterPro" id="IPR050534">
    <property type="entry name" value="Coronavir_polyprotein_1ab"/>
</dbReference>
<dbReference type="EnsemblMetazoa" id="CJA02940.1">
    <property type="protein sequence ID" value="CJA02940.1"/>
    <property type="gene ID" value="WBGene00122144"/>
</dbReference>
<dbReference type="AlphaFoldDB" id="A0A8R1HIU1"/>
<dbReference type="Proteomes" id="UP000005237">
    <property type="component" value="Unassembled WGS sequence"/>
</dbReference>
<keyword evidence="1" id="KW-0547">Nucleotide-binding</keyword>
<dbReference type="Gene3D" id="3.40.50.300">
    <property type="entry name" value="P-loop containing nucleotide triphosphate hydrolases"/>
    <property type="match status" value="1"/>
</dbReference>
<sequence length="317" mass="35627">MQNTGTISMMTAMSNGAVTAAVTELNDVDKSRRCRAVRLISNQNLSAIAEEHRTPLDYPTIWPEFLLNLVRRFDRRHEPLDRDVVDAAVYLCRSGKLNRTTLRRADLRTASNKNVFRQRLVFENLNRFKSVTTAFPQIYVSSGAHFHDVLFNTPCACHTFPKARPVLIGDVHQLPPYKDPDLPGILSRYAVGNVLQGASSFGRCPTLPLLRVHRCPKAITELLSETFYSGELVSTQPAVDSLFELRTLRLPYTHPLVVIHHNYPHRREDTSLVNEQEVEDALQYAAGIYAVRKEPSIAILGILQGQCRLRSAPSAGL</sequence>
<dbReference type="GO" id="GO:0005524">
    <property type="term" value="F:ATP binding"/>
    <property type="evidence" value="ECO:0007669"/>
    <property type="project" value="UniProtKB-KW"/>
</dbReference>
<reference evidence="5" key="2">
    <citation type="submission" date="2022-06" db="UniProtKB">
        <authorList>
            <consortium name="EnsemblMetazoa"/>
        </authorList>
    </citation>
    <scope>IDENTIFICATION</scope>
    <source>
        <strain evidence="5">DF5081</strain>
    </source>
</reference>
<dbReference type="PANTHER" id="PTHR43788:SF16">
    <property type="entry name" value="HELICASE WITH ZINC FINGER 2"/>
    <property type="match status" value="1"/>
</dbReference>
<keyword evidence="6" id="KW-1185">Reference proteome</keyword>
<reference evidence="6" key="1">
    <citation type="submission" date="2010-08" db="EMBL/GenBank/DDBJ databases">
        <authorList>
            <consortium name="Caenorhabditis japonica Sequencing Consortium"/>
            <person name="Wilson R.K."/>
        </authorList>
    </citation>
    <scope>NUCLEOTIDE SEQUENCE [LARGE SCALE GENOMIC DNA]</scope>
    <source>
        <strain evidence="6">DF5081</strain>
    </source>
</reference>
<keyword evidence="2" id="KW-0378">Hydrolase</keyword>
<proteinExistence type="predicted"/>
<dbReference type="InterPro" id="IPR027417">
    <property type="entry name" value="P-loop_NTPase"/>
</dbReference>
<evidence type="ECO:0000256" key="2">
    <source>
        <dbReference type="ARBA" id="ARBA00022801"/>
    </source>
</evidence>
<accession>A0A8R1HIU1</accession>
<evidence type="ECO:0008006" key="7">
    <source>
        <dbReference type="Google" id="ProtNLM"/>
    </source>
</evidence>
<dbReference type="PANTHER" id="PTHR43788">
    <property type="entry name" value="DNA2/NAM7 HELICASE FAMILY MEMBER"/>
    <property type="match status" value="1"/>
</dbReference>
<evidence type="ECO:0000256" key="3">
    <source>
        <dbReference type="ARBA" id="ARBA00022806"/>
    </source>
</evidence>
<organism evidence="5 6">
    <name type="scientific">Caenorhabditis japonica</name>
    <dbReference type="NCBI Taxonomy" id="281687"/>
    <lineage>
        <taxon>Eukaryota</taxon>
        <taxon>Metazoa</taxon>
        <taxon>Ecdysozoa</taxon>
        <taxon>Nematoda</taxon>
        <taxon>Chromadorea</taxon>
        <taxon>Rhabditida</taxon>
        <taxon>Rhabditina</taxon>
        <taxon>Rhabditomorpha</taxon>
        <taxon>Rhabditoidea</taxon>
        <taxon>Rhabditidae</taxon>
        <taxon>Peloderinae</taxon>
        <taxon>Caenorhabditis</taxon>
    </lineage>
</organism>
<evidence type="ECO:0000256" key="4">
    <source>
        <dbReference type="ARBA" id="ARBA00022840"/>
    </source>
</evidence>
<evidence type="ECO:0000313" key="5">
    <source>
        <dbReference type="EnsemblMetazoa" id="CJA02940.1"/>
    </source>
</evidence>
<keyword evidence="3" id="KW-0347">Helicase</keyword>
<dbReference type="GO" id="GO:0043139">
    <property type="term" value="F:5'-3' DNA helicase activity"/>
    <property type="evidence" value="ECO:0007669"/>
    <property type="project" value="TreeGrafter"/>
</dbReference>
<dbReference type="SUPFAM" id="SSF52540">
    <property type="entry name" value="P-loop containing nucleoside triphosphate hydrolases"/>
    <property type="match status" value="1"/>
</dbReference>
<name>A0A8R1HIU1_CAEJA</name>
<evidence type="ECO:0000313" key="6">
    <source>
        <dbReference type="Proteomes" id="UP000005237"/>
    </source>
</evidence>
<keyword evidence="4" id="KW-0067">ATP-binding</keyword>
<dbReference type="GO" id="GO:0016787">
    <property type="term" value="F:hydrolase activity"/>
    <property type="evidence" value="ECO:0007669"/>
    <property type="project" value="UniProtKB-KW"/>
</dbReference>
<evidence type="ECO:0000256" key="1">
    <source>
        <dbReference type="ARBA" id="ARBA00022741"/>
    </source>
</evidence>